<dbReference type="NCBIfam" id="TIGR00739">
    <property type="entry name" value="yajC"/>
    <property type="match status" value="1"/>
</dbReference>
<comment type="subcellular location">
    <subcellularLocation>
        <location evidence="1">Cell membrane</location>
        <topology evidence="1">Single-pass membrane protein</topology>
    </subcellularLocation>
</comment>
<keyword evidence="13" id="KW-1185">Reference proteome</keyword>
<reference evidence="13" key="1">
    <citation type="journal article" date="2019" name="Int. J. Syst. Evol. Microbiol.">
        <title>The Global Catalogue of Microorganisms (GCM) 10K type strain sequencing project: providing services to taxonomists for standard genome sequencing and annotation.</title>
        <authorList>
            <consortium name="The Broad Institute Genomics Platform"/>
            <consortium name="The Broad Institute Genome Sequencing Center for Infectious Disease"/>
            <person name="Wu L."/>
            <person name="Ma J."/>
        </authorList>
    </citation>
    <scope>NUCLEOTIDE SEQUENCE [LARGE SCALE GENOMIC DNA]</scope>
    <source>
        <strain evidence="13">KCTC 33576</strain>
    </source>
</reference>
<evidence type="ECO:0000256" key="5">
    <source>
        <dbReference type="ARBA" id="ARBA00022692"/>
    </source>
</evidence>
<keyword evidence="7 11" id="KW-1133">Transmembrane helix</keyword>
<dbReference type="Proteomes" id="UP001597391">
    <property type="component" value="Unassembled WGS sequence"/>
</dbReference>
<evidence type="ECO:0000313" key="12">
    <source>
        <dbReference type="EMBL" id="MFD2839420.1"/>
    </source>
</evidence>
<dbReference type="SMART" id="SM01323">
    <property type="entry name" value="YajC"/>
    <property type="match status" value="1"/>
</dbReference>
<evidence type="ECO:0000313" key="13">
    <source>
        <dbReference type="Proteomes" id="UP001597391"/>
    </source>
</evidence>
<keyword evidence="5 11" id="KW-0812">Transmembrane</keyword>
<dbReference type="Pfam" id="PF02699">
    <property type="entry name" value="YajC"/>
    <property type="match status" value="1"/>
</dbReference>
<accession>A0ABW5XAE8</accession>
<keyword evidence="8" id="KW-0811">Translocation</keyword>
<keyword evidence="4" id="KW-1003">Cell membrane</keyword>
<feature type="compositionally biased region" description="Basic and acidic residues" evidence="10">
    <location>
        <begin position="135"/>
        <end position="146"/>
    </location>
</feature>
<evidence type="ECO:0000256" key="2">
    <source>
        <dbReference type="ARBA" id="ARBA00006742"/>
    </source>
</evidence>
<evidence type="ECO:0000256" key="7">
    <source>
        <dbReference type="ARBA" id="ARBA00022989"/>
    </source>
</evidence>
<evidence type="ECO:0000256" key="3">
    <source>
        <dbReference type="ARBA" id="ARBA00022448"/>
    </source>
</evidence>
<dbReference type="InterPro" id="IPR003849">
    <property type="entry name" value="Preprotein_translocase_YajC"/>
</dbReference>
<dbReference type="PANTHER" id="PTHR33909:SF1">
    <property type="entry name" value="SEC TRANSLOCON ACCESSORY COMPLEX SUBUNIT YAJC"/>
    <property type="match status" value="1"/>
</dbReference>
<evidence type="ECO:0000256" key="4">
    <source>
        <dbReference type="ARBA" id="ARBA00022475"/>
    </source>
</evidence>
<protein>
    <submittedName>
        <fullName evidence="12">Preprotein translocase subunit YajC</fullName>
    </submittedName>
</protein>
<evidence type="ECO:0000256" key="11">
    <source>
        <dbReference type="SAM" id="Phobius"/>
    </source>
</evidence>
<evidence type="ECO:0000256" key="1">
    <source>
        <dbReference type="ARBA" id="ARBA00004162"/>
    </source>
</evidence>
<name>A0ABW5XAE8_9MICO</name>
<keyword evidence="6" id="KW-0653">Protein transport</keyword>
<evidence type="ECO:0000256" key="9">
    <source>
        <dbReference type="ARBA" id="ARBA00023136"/>
    </source>
</evidence>
<gene>
    <name evidence="12" type="primary">yajC</name>
    <name evidence="12" type="ORF">ACFSYH_02420</name>
</gene>
<evidence type="ECO:0000256" key="10">
    <source>
        <dbReference type="SAM" id="MobiDB-lite"/>
    </source>
</evidence>
<feature type="transmembrane region" description="Helical" evidence="11">
    <location>
        <begin position="6"/>
        <end position="21"/>
    </location>
</feature>
<keyword evidence="9 11" id="KW-0472">Membrane</keyword>
<comment type="similarity">
    <text evidence="2">Belongs to the YajC family.</text>
</comment>
<dbReference type="RefSeq" id="WP_377464893.1">
    <property type="nucleotide sequence ID" value="NZ_JBHUOP010000001.1"/>
</dbReference>
<dbReference type="EMBL" id="JBHUOP010000001">
    <property type="protein sequence ID" value="MFD2839420.1"/>
    <property type="molecule type" value="Genomic_DNA"/>
</dbReference>
<keyword evidence="3" id="KW-0813">Transport</keyword>
<feature type="region of interest" description="Disordered" evidence="10">
    <location>
        <begin position="89"/>
        <end position="146"/>
    </location>
</feature>
<evidence type="ECO:0000256" key="8">
    <source>
        <dbReference type="ARBA" id="ARBA00023010"/>
    </source>
</evidence>
<comment type="caution">
    <text evidence="12">The sequence shown here is derived from an EMBL/GenBank/DDBJ whole genome shotgun (WGS) entry which is preliminary data.</text>
</comment>
<proteinExistence type="inferred from homology"/>
<organism evidence="12 13">
    <name type="scientific">Populibacterium corticicola</name>
    <dbReference type="NCBI Taxonomy" id="1812826"/>
    <lineage>
        <taxon>Bacteria</taxon>
        <taxon>Bacillati</taxon>
        <taxon>Actinomycetota</taxon>
        <taxon>Actinomycetes</taxon>
        <taxon>Micrococcales</taxon>
        <taxon>Jonesiaceae</taxon>
        <taxon>Populibacterium</taxon>
    </lineage>
</organism>
<evidence type="ECO:0000256" key="6">
    <source>
        <dbReference type="ARBA" id="ARBA00022927"/>
    </source>
</evidence>
<dbReference type="PANTHER" id="PTHR33909">
    <property type="entry name" value="SEC TRANSLOCON ACCESSORY COMPLEX SUBUNIT YAJC"/>
    <property type="match status" value="1"/>
</dbReference>
<sequence length="146" mass="15485">MPDPILIIMLVLVVGMFWFTGRNARKRQKEMADLRESLQPGLQVMTASGYVGTVVSVDGDLVTLESEDGARTKWVAAAIAKPYEASPAVGTVETAASPEDAPQGSATTGFVVPDNISSLITKPGDDPAAGFNDSKSTREDKTDENK</sequence>